<reference evidence="1 2" key="1">
    <citation type="submission" date="2009-11" db="EMBL/GenBank/DDBJ databases">
        <authorList>
            <person name="Weinstock G."/>
            <person name="Sodergren E."/>
            <person name="Clifton S."/>
            <person name="Fulton L."/>
            <person name="Fulton B."/>
            <person name="Courtney L."/>
            <person name="Fronick C."/>
            <person name="Harrison M."/>
            <person name="Strong C."/>
            <person name="Farmer C."/>
            <person name="Delahaunty K."/>
            <person name="Markovic C."/>
            <person name="Hall O."/>
            <person name="Minx P."/>
            <person name="Tomlinson C."/>
            <person name="Mitreva M."/>
            <person name="Nelson J."/>
            <person name="Hou S."/>
            <person name="Wollam A."/>
            <person name="Pepin K.H."/>
            <person name="Johnson M."/>
            <person name="Bhonagiri V."/>
            <person name="Nash W.E."/>
            <person name="Warren W."/>
            <person name="Chinwalla A."/>
            <person name="Mardis E.R."/>
            <person name="Wilson R.K."/>
        </authorList>
    </citation>
    <scope>NUCLEOTIDE SEQUENCE [LARGE SCALE GENOMIC DNA]</scope>
    <source>
        <strain evidence="1 2">F0302</strain>
    </source>
</reference>
<protein>
    <submittedName>
        <fullName evidence="1">Uncharacterized protein</fullName>
    </submittedName>
</protein>
<evidence type="ECO:0000313" key="1">
    <source>
        <dbReference type="EMBL" id="EFB32902.1"/>
    </source>
</evidence>
<evidence type="ECO:0000313" key="2">
    <source>
        <dbReference type="Proteomes" id="UP000004079"/>
    </source>
</evidence>
<dbReference type="HOGENOM" id="CLU_2181515_0_0_10"/>
<accession>D1QP88</accession>
<proteinExistence type="predicted"/>
<organism evidence="1 2">
    <name type="scientific">Segatella oris F0302</name>
    <dbReference type="NCBI Taxonomy" id="649760"/>
    <lineage>
        <taxon>Bacteria</taxon>
        <taxon>Pseudomonadati</taxon>
        <taxon>Bacteroidota</taxon>
        <taxon>Bacteroidia</taxon>
        <taxon>Bacteroidales</taxon>
        <taxon>Prevotellaceae</taxon>
        <taxon>Segatella</taxon>
    </lineage>
</organism>
<sequence>MFIINRLRTALNKAYFGLQRYKQIFKLPNYKDNIKSTSYANLQDIDFINIYFKQIKPLLTSSKEGSSELIRFYLPVTLYVLYITEHSKQADFAYHSHIKHTRYSVDIPF</sequence>
<dbReference type="AlphaFoldDB" id="D1QP88"/>
<dbReference type="EMBL" id="ACUZ02000009">
    <property type="protein sequence ID" value="EFB32902.1"/>
    <property type="molecule type" value="Genomic_DNA"/>
</dbReference>
<dbReference type="Proteomes" id="UP000004079">
    <property type="component" value="Unassembled WGS sequence"/>
</dbReference>
<gene>
    <name evidence="1" type="ORF">HMPREF0971_00778</name>
</gene>
<comment type="caution">
    <text evidence="1">The sequence shown here is derived from an EMBL/GenBank/DDBJ whole genome shotgun (WGS) entry which is preliminary data.</text>
</comment>
<name>D1QP88_9BACT</name>